<feature type="compositionally biased region" description="Basic and acidic residues" evidence="1">
    <location>
        <begin position="76"/>
        <end position="120"/>
    </location>
</feature>
<accession>A0A2T6C4T8</accession>
<dbReference type="Pfam" id="PF00188">
    <property type="entry name" value="CAP"/>
    <property type="match status" value="1"/>
</dbReference>
<dbReference type="SUPFAM" id="SSF55797">
    <property type="entry name" value="PR-1-like"/>
    <property type="match status" value="1"/>
</dbReference>
<name>A0A2T6C4T8_9BACL</name>
<gene>
    <name evidence="4" type="ORF">C8P63_104188</name>
</gene>
<dbReference type="Gene3D" id="3.40.33.10">
    <property type="entry name" value="CAP"/>
    <property type="match status" value="1"/>
</dbReference>
<dbReference type="InterPro" id="IPR014258">
    <property type="entry name" value="CAP_domain_YkwD-like"/>
</dbReference>
<dbReference type="AlphaFoldDB" id="A0A2T6C4T8"/>
<keyword evidence="5" id="KW-1185">Reference proteome</keyword>
<comment type="caution">
    <text evidence="4">The sequence shown here is derived from an EMBL/GenBank/DDBJ whole genome shotgun (WGS) entry which is preliminary data.</text>
</comment>
<proteinExistence type="predicted"/>
<dbReference type="NCBIfam" id="TIGR02909">
    <property type="entry name" value="spore_YkwD"/>
    <property type="match status" value="1"/>
</dbReference>
<dbReference type="PANTHER" id="PTHR31157">
    <property type="entry name" value="SCP DOMAIN-CONTAINING PROTEIN"/>
    <property type="match status" value="1"/>
</dbReference>
<dbReference type="OrthoDB" id="9783944at2"/>
<evidence type="ECO:0000256" key="1">
    <source>
        <dbReference type="SAM" id="MobiDB-lite"/>
    </source>
</evidence>
<sequence length="279" mass="30694">MNSHRNAGSLPPRKTRRKRRFPLYLGISALVLFLSAGVLYAQEKLPVFGGEEAAQPDRPEKQQPADLTAQSDEENEKEKKKPDDQKKEESDKKDQAKQKEEPDVTVKKPEPEKEPAKKEPSPNSGNGPSEATVSAAASEPDKPAPPTASDSLSAFEKEVVDLVNQERAKKGLSPLKADSELSDVARVKSKDMRDNHYFSHNSPTYGSPFEMMKQFGIQYTAAGENIAAGQPTPEAVVKGWMDSDGHRANILNSQFTHIGVGYAKGGSYGHYWTQQFIAK</sequence>
<protein>
    <submittedName>
        <fullName evidence="4">Putative YkwD family protein</fullName>
    </submittedName>
</protein>
<keyword evidence="2" id="KW-1133">Transmembrane helix</keyword>
<organism evidence="4 5">
    <name type="scientific">Melghirimyces profundicolus</name>
    <dbReference type="NCBI Taxonomy" id="1242148"/>
    <lineage>
        <taxon>Bacteria</taxon>
        <taxon>Bacillati</taxon>
        <taxon>Bacillota</taxon>
        <taxon>Bacilli</taxon>
        <taxon>Bacillales</taxon>
        <taxon>Thermoactinomycetaceae</taxon>
        <taxon>Melghirimyces</taxon>
    </lineage>
</organism>
<evidence type="ECO:0000259" key="3">
    <source>
        <dbReference type="Pfam" id="PF00188"/>
    </source>
</evidence>
<evidence type="ECO:0000256" key="2">
    <source>
        <dbReference type="SAM" id="Phobius"/>
    </source>
</evidence>
<feature type="region of interest" description="Disordered" evidence="1">
    <location>
        <begin position="50"/>
        <end position="151"/>
    </location>
</feature>
<dbReference type="InterPro" id="IPR014044">
    <property type="entry name" value="CAP_dom"/>
</dbReference>
<keyword evidence="2" id="KW-0812">Transmembrane</keyword>
<feature type="domain" description="SCP" evidence="3">
    <location>
        <begin position="160"/>
        <end position="276"/>
    </location>
</feature>
<dbReference type="PANTHER" id="PTHR31157:SF1">
    <property type="entry name" value="SCP DOMAIN-CONTAINING PROTEIN"/>
    <property type="match status" value="1"/>
</dbReference>
<dbReference type="CDD" id="cd05379">
    <property type="entry name" value="CAP_bacterial"/>
    <property type="match status" value="1"/>
</dbReference>
<evidence type="ECO:0000313" key="5">
    <source>
        <dbReference type="Proteomes" id="UP000244240"/>
    </source>
</evidence>
<dbReference type="Proteomes" id="UP000244240">
    <property type="component" value="Unassembled WGS sequence"/>
</dbReference>
<evidence type="ECO:0000313" key="4">
    <source>
        <dbReference type="EMBL" id="PTX63341.1"/>
    </source>
</evidence>
<feature type="transmembrane region" description="Helical" evidence="2">
    <location>
        <begin position="21"/>
        <end position="41"/>
    </location>
</feature>
<dbReference type="InterPro" id="IPR035940">
    <property type="entry name" value="CAP_sf"/>
</dbReference>
<reference evidence="4 5" key="1">
    <citation type="submission" date="2018-04" db="EMBL/GenBank/DDBJ databases">
        <title>Genomic Encyclopedia of Archaeal and Bacterial Type Strains, Phase II (KMG-II): from individual species to whole genera.</title>
        <authorList>
            <person name="Goeker M."/>
        </authorList>
    </citation>
    <scope>NUCLEOTIDE SEQUENCE [LARGE SCALE GENOMIC DNA]</scope>
    <source>
        <strain evidence="4 5">DSM 45787</strain>
    </source>
</reference>
<keyword evidence="2" id="KW-0472">Membrane</keyword>
<feature type="compositionally biased region" description="Polar residues" evidence="1">
    <location>
        <begin position="123"/>
        <end position="132"/>
    </location>
</feature>
<dbReference type="EMBL" id="QBKR01000004">
    <property type="protein sequence ID" value="PTX63341.1"/>
    <property type="molecule type" value="Genomic_DNA"/>
</dbReference>